<keyword evidence="3" id="KW-1185">Reference proteome</keyword>
<gene>
    <name evidence="2" type="ORF">DFQ05_1744</name>
</gene>
<reference evidence="2 3" key="1">
    <citation type="journal article" date="2015" name="Stand. Genomic Sci.">
        <title>Genomic Encyclopedia of Bacterial and Archaeal Type Strains, Phase III: the genomes of soil and plant-associated and newly described type strains.</title>
        <authorList>
            <person name="Whitman W.B."/>
            <person name="Woyke T."/>
            <person name="Klenk H.P."/>
            <person name="Zhou Y."/>
            <person name="Lilburn T.G."/>
            <person name="Beck B.J."/>
            <person name="De Vos P."/>
            <person name="Vandamme P."/>
            <person name="Eisen J.A."/>
            <person name="Garrity G."/>
            <person name="Hugenholtz P."/>
            <person name="Kyrpides N.C."/>
        </authorList>
    </citation>
    <scope>NUCLEOTIDE SEQUENCE [LARGE SCALE GENOMIC DNA]</scope>
    <source>
        <strain evidence="2 3">CECT 8445</strain>
    </source>
</reference>
<dbReference type="Proteomes" id="UP000295714">
    <property type="component" value="Unassembled WGS sequence"/>
</dbReference>
<keyword evidence="1" id="KW-1133">Transmembrane helix</keyword>
<dbReference type="EMBL" id="SMGI01000002">
    <property type="protein sequence ID" value="TCK67960.1"/>
    <property type="molecule type" value="Genomic_DNA"/>
</dbReference>
<evidence type="ECO:0000313" key="2">
    <source>
        <dbReference type="EMBL" id="TCK67960.1"/>
    </source>
</evidence>
<organism evidence="2 3">
    <name type="scientific">Winogradskyella wandonensis</name>
    <dbReference type="NCBI Taxonomy" id="1442586"/>
    <lineage>
        <taxon>Bacteria</taxon>
        <taxon>Pseudomonadati</taxon>
        <taxon>Bacteroidota</taxon>
        <taxon>Flavobacteriia</taxon>
        <taxon>Flavobacteriales</taxon>
        <taxon>Flavobacteriaceae</taxon>
        <taxon>Winogradskyella</taxon>
    </lineage>
</organism>
<evidence type="ECO:0000256" key="1">
    <source>
        <dbReference type="SAM" id="Phobius"/>
    </source>
</evidence>
<evidence type="ECO:0000313" key="3">
    <source>
        <dbReference type="Proteomes" id="UP000295714"/>
    </source>
</evidence>
<keyword evidence="1" id="KW-0812">Transmembrane</keyword>
<comment type="caution">
    <text evidence="2">The sequence shown here is derived from an EMBL/GenBank/DDBJ whole genome shotgun (WGS) entry which is preliminary data.</text>
</comment>
<dbReference type="AlphaFoldDB" id="A0A4R1KTU7"/>
<sequence length="98" mass="11191">MAKIIKCSKCGTYNKNKDYCDNCGALISYKKKREQRIEEEKTIRFEKAKKKPPNFIEKLRAHQNLAYRILGWILYSGFAVVSAIGAFIAWLVFAIAAG</sequence>
<evidence type="ECO:0008006" key="4">
    <source>
        <dbReference type="Google" id="ProtNLM"/>
    </source>
</evidence>
<feature type="transmembrane region" description="Helical" evidence="1">
    <location>
        <begin position="69"/>
        <end position="96"/>
    </location>
</feature>
<proteinExistence type="predicted"/>
<accession>A0A4R1KTU7</accession>
<protein>
    <recommendedName>
        <fullName evidence="4">Zinc ribbon protein</fullName>
    </recommendedName>
</protein>
<dbReference type="RefSeq" id="WP_132704975.1">
    <property type="nucleotide sequence ID" value="NZ_SMGI01000002.1"/>
</dbReference>
<dbReference type="OrthoDB" id="1144727at2"/>
<name>A0A4R1KTU7_9FLAO</name>
<keyword evidence="1" id="KW-0472">Membrane</keyword>